<evidence type="ECO:0000256" key="1">
    <source>
        <dbReference type="SAM" id="MobiDB-lite"/>
    </source>
</evidence>
<keyword evidence="3" id="KW-1185">Reference proteome</keyword>
<feature type="region of interest" description="Disordered" evidence="1">
    <location>
        <begin position="68"/>
        <end position="93"/>
    </location>
</feature>
<proteinExistence type="predicted"/>
<evidence type="ECO:0000313" key="3">
    <source>
        <dbReference type="Proteomes" id="UP001460270"/>
    </source>
</evidence>
<dbReference type="AlphaFoldDB" id="A0AAW0Q5H8"/>
<sequence>MWKLQLKEELECPTLLGEVNTSARLTCLTVWKPTSLKSKDEAKDEATTSAEIPKDLLKTKKVRLMEEVILEDESKPPKKKKKKKDGAKSNQPV</sequence>
<organism evidence="2 3">
    <name type="scientific">Mugilogobius chulae</name>
    <name type="common">yellowstripe goby</name>
    <dbReference type="NCBI Taxonomy" id="88201"/>
    <lineage>
        <taxon>Eukaryota</taxon>
        <taxon>Metazoa</taxon>
        <taxon>Chordata</taxon>
        <taxon>Craniata</taxon>
        <taxon>Vertebrata</taxon>
        <taxon>Euteleostomi</taxon>
        <taxon>Actinopterygii</taxon>
        <taxon>Neopterygii</taxon>
        <taxon>Teleostei</taxon>
        <taxon>Neoteleostei</taxon>
        <taxon>Acanthomorphata</taxon>
        <taxon>Gobiaria</taxon>
        <taxon>Gobiiformes</taxon>
        <taxon>Gobioidei</taxon>
        <taxon>Gobiidae</taxon>
        <taxon>Gobionellinae</taxon>
        <taxon>Mugilogobius</taxon>
    </lineage>
</organism>
<protein>
    <submittedName>
        <fullName evidence="2">Uncharacterized protein</fullName>
    </submittedName>
</protein>
<dbReference type="Proteomes" id="UP001460270">
    <property type="component" value="Unassembled WGS sequence"/>
</dbReference>
<name>A0AAW0Q5H8_9GOBI</name>
<evidence type="ECO:0000313" key="2">
    <source>
        <dbReference type="EMBL" id="KAK7944864.1"/>
    </source>
</evidence>
<dbReference type="EMBL" id="JBBPFD010000001">
    <property type="protein sequence ID" value="KAK7944864.1"/>
    <property type="molecule type" value="Genomic_DNA"/>
</dbReference>
<comment type="caution">
    <text evidence="2">The sequence shown here is derived from an EMBL/GenBank/DDBJ whole genome shotgun (WGS) entry which is preliminary data.</text>
</comment>
<gene>
    <name evidence="2" type="ORF">WMY93_000592</name>
</gene>
<accession>A0AAW0Q5H8</accession>
<reference evidence="3" key="1">
    <citation type="submission" date="2024-04" db="EMBL/GenBank/DDBJ databases">
        <title>Salinicola lusitanus LLJ914,a marine bacterium isolated from the Okinawa Trough.</title>
        <authorList>
            <person name="Li J."/>
        </authorList>
    </citation>
    <scope>NUCLEOTIDE SEQUENCE [LARGE SCALE GENOMIC DNA]</scope>
</reference>